<dbReference type="PRINTS" id="PR00344">
    <property type="entry name" value="BCTRLSENSOR"/>
</dbReference>
<evidence type="ECO:0000313" key="15">
    <source>
        <dbReference type="EMBL" id="MDQ0495923.1"/>
    </source>
</evidence>
<dbReference type="Gene3D" id="1.10.287.130">
    <property type="match status" value="1"/>
</dbReference>
<name>A0ABU0L3S3_9BACL</name>
<keyword evidence="12 13" id="KW-0472">Membrane</keyword>
<dbReference type="SUPFAM" id="SSF47384">
    <property type="entry name" value="Homodimeric domain of signal transducing histidine kinase"/>
    <property type="match status" value="1"/>
</dbReference>
<proteinExistence type="predicted"/>
<evidence type="ECO:0000256" key="6">
    <source>
        <dbReference type="ARBA" id="ARBA00022692"/>
    </source>
</evidence>
<keyword evidence="7" id="KW-0547">Nucleotide-binding</keyword>
<keyword evidence="16" id="KW-1185">Reference proteome</keyword>
<evidence type="ECO:0000256" key="9">
    <source>
        <dbReference type="ARBA" id="ARBA00022840"/>
    </source>
</evidence>
<evidence type="ECO:0000256" key="11">
    <source>
        <dbReference type="ARBA" id="ARBA00023012"/>
    </source>
</evidence>
<keyword evidence="10 13" id="KW-1133">Transmembrane helix</keyword>
<comment type="catalytic activity">
    <reaction evidence="1">
        <text>ATP + protein L-histidine = ADP + protein N-phospho-L-histidine.</text>
        <dbReference type="EC" id="2.7.13.3"/>
    </reaction>
</comment>
<dbReference type="InterPro" id="IPR003594">
    <property type="entry name" value="HATPase_dom"/>
</dbReference>
<dbReference type="Gene3D" id="3.30.565.10">
    <property type="entry name" value="Histidine kinase-like ATPase, C-terminal domain"/>
    <property type="match status" value="1"/>
</dbReference>
<evidence type="ECO:0000256" key="7">
    <source>
        <dbReference type="ARBA" id="ARBA00022741"/>
    </source>
</evidence>
<reference evidence="15 16" key="1">
    <citation type="submission" date="2023-07" db="EMBL/GenBank/DDBJ databases">
        <title>Genomic Encyclopedia of Type Strains, Phase IV (KMG-IV): sequencing the most valuable type-strain genomes for metagenomic binning, comparative biology and taxonomic classification.</title>
        <authorList>
            <person name="Goeker M."/>
        </authorList>
    </citation>
    <scope>NUCLEOTIDE SEQUENCE [LARGE SCALE GENOMIC DNA]</scope>
    <source>
        <strain evidence="15 16">DSM 14914</strain>
    </source>
</reference>
<evidence type="ECO:0000256" key="5">
    <source>
        <dbReference type="ARBA" id="ARBA00022679"/>
    </source>
</evidence>
<dbReference type="EC" id="2.7.13.3" evidence="3"/>
<evidence type="ECO:0000313" key="16">
    <source>
        <dbReference type="Proteomes" id="UP001242811"/>
    </source>
</evidence>
<dbReference type="RefSeq" id="WP_152380263.1">
    <property type="nucleotide sequence ID" value="NZ_CP045298.1"/>
</dbReference>
<dbReference type="InterPro" id="IPR003661">
    <property type="entry name" value="HisK_dim/P_dom"/>
</dbReference>
<accession>A0ABU0L3S3</accession>
<keyword evidence="6 13" id="KW-0812">Transmembrane</keyword>
<dbReference type="SMART" id="SM00387">
    <property type="entry name" value="HATPase_c"/>
    <property type="match status" value="1"/>
</dbReference>
<evidence type="ECO:0000256" key="1">
    <source>
        <dbReference type="ARBA" id="ARBA00000085"/>
    </source>
</evidence>
<dbReference type="InterPro" id="IPR050428">
    <property type="entry name" value="TCS_sensor_his_kinase"/>
</dbReference>
<feature type="domain" description="Histidine kinase" evidence="14">
    <location>
        <begin position="198"/>
        <end position="415"/>
    </location>
</feature>
<evidence type="ECO:0000256" key="2">
    <source>
        <dbReference type="ARBA" id="ARBA00004370"/>
    </source>
</evidence>
<evidence type="ECO:0000259" key="14">
    <source>
        <dbReference type="PROSITE" id="PS50109"/>
    </source>
</evidence>
<dbReference type="InterPro" id="IPR004358">
    <property type="entry name" value="Sig_transdc_His_kin-like_C"/>
</dbReference>
<gene>
    <name evidence="15" type="ORF">QOZ95_004106</name>
</gene>
<organism evidence="15 16">
    <name type="scientific">Paenibacillus brasilensis</name>
    <dbReference type="NCBI Taxonomy" id="128574"/>
    <lineage>
        <taxon>Bacteria</taxon>
        <taxon>Bacillati</taxon>
        <taxon>Bacillota</taxon>
        <taxon>Bacilli</taxon>
        <taxon>Bacillales</taxon>
        <taxon>Paenibacillaceae</taxon>
        <taxon>Paenibacillus</taxon>
    </lineage>
</organism>
<sequence length="419" mass="47682">MFTNIRRRLVILNTVVFLLVFSILGTWLYIHMQYQLYHDTDEVMVQAQKRFQFSRNPAELLQSNDLDPEHDEKIIYLFWSAQNVFLGQMPRQSFPLEVASLLKEQSSAQTIQTVSIGDRSYRALQFMYTPKHSNTPIIVCLIKSLQDVQRTLHSLMWDITAGIVIGGIIFVFAGIFLAGRALVPIRNSWEKQQRFVADASHEMRTPTAIIHAQTEMLLRHPTHSIEEESPHIAVILKESKWMGRLLEDLLTLARSDSNQLQIDPSSIELDSLLRELAEQFRLLADTKGINIQTDLQEPLLLWGDGGRVRQLLTILLDNALKYTLPNGQIKVAGRYQNHSVYISVSDSGCGIPEAELPHVFDRFYRGDKARSRTEGGAGLGLSIAQWIVEVHGGSIRVHSEINKGTQVELFFPRKKQQAD</sequence>
<feature type="transmembrane region" description="Helical" evidence="13">
    <location>
        <begin position="9"/>
        <end position="30"/>
    </location>
</feature>
<dbReference type="GO" id="GO:0016301">
    <property type="term" value="F:kinase activity"/>
    <property type="evidence" value="ECO:0007669"/>
    <property type="project" value="UniProtKB-KW"/>
</dbReference>
<evidence type="ECO:0000256" key="8">
    <source>
        <dbReference type="ARBA" id="ARBA00022777"/>
    </source>
</evidence>
<dbReference type="Proteomes" id="UP001242811">
    <property type="component" value="Unassembled WGS sequence"/>
</dbReference>
<dbReference type="CDD" id="cd00075">
    <property type="entry name" value="HATPase"/>
    <property type="match status" value="1"/>
</dbReference>
<dbReference type="InterPro" id="IPR036890">
    <property type="entry name" value="HATPase_C_sf"/>
</dbReference>
<keyword evidence="9" id="KW-0067">ATP-binding</keyword>
<evidence type="ECO:0000256" key="12">
    <source>
        <dbReference type="ARBA" id="ARBA00023136"/>
    </source>
</evidence>
<dbReference type="SMART" id="SM00388">
    <property type="entry name" value="HisKA"/>
    <property type="match status" value="1"/>
</dbReference>
<dbReference type="Pfam" id="PF00512">
    <property type="entry name" value="HisKA"/>
    <property type="match status" value="1"/>
</dbReference>
<dbReference type="SUPFAM" id="SSF55874">
    <property type="entry name" value="ATPase domain of HSP90 chaperone/DNA topoisomerase II/histidine kinase"/>
    <property type="match status" value="1"/>
</dbReference>
<dbReference type="InterPro" id="IPR036097">
    <property type="entry name" value="HisK_dim/P_sf"/>
</dbReference>
<evidence type="ECO:0000256" key="4">
    <source>
        <dbReference type="ARBA" id="ARBA00022553"/>
    </source>
</evidence>
<dbReference type="PROSITE" id="PS50109">
    <property type="entry name" value="HIS_KIN"/>
    <property type="match status" value="1"/>
</dbReference>
<dbReference type="InterPro" id="IPR005467">
    <property type="entry name" value="His_kinase_dom"/>
</dbReference>
<dbReference type="Pfam" id="PF02518">
    <property type="entry name" value="HATPase_c"/>
    <property type="match status" value="1"/>
</dbReference>
<keyword evidence="5" id="KW-0808">Transferase</keyword>
<comment type="caution">
    <text evidence="15">The sequence shown here is derived from an EMBL/GenBank/DDBJ whole genome shotgun (WGS) entry which is preliminary data.</text>
</comment>
<dbReference type="PANTHER" id="PTHR45436">
    <property type="entry name" value="SENSOR HISTIDINE KINASE YKOH"/>
    <property type="match status" value="1"/>
</dbReference>
<dbReference type="CDD" id="cd00082">
    <property type="entry name" value="HisKA"/>
    <property type="match status" value="1"/>
</dbReference>
<feature type="transmembrane region" description="Helical" evidence="13">
    <location>
        <begin position="159"/>
        <end position="183"/>
    </location>
</feature>
<protein>
    <recommendedName>
        <fullName evidence="3">histidine kinase</fullName>
        <ecNumber evidence="3">2.7.13.3</ecNumber>
    </recommendedName>
</protein>
<keyword evidence="4" id="KW-0597">Phosphoprotein</keyword>
<dbReference type="EMBL" id="JAUSWA010000028">
    <property type="protein sequence ID" value="MDQ0495923.1"/>
    <property type="molecule type" value="Genomic_DNA"/>
</dbReference>
<evidence type="ECO:0000256" key="10">
    <source>
        <dbReference type="ARBA" id="ARBA00022989"/>
    </source>
</evidence>
<evidence type="ECO:0000256" key="3">
    <source>
        <dbReference type="ARBA" id="ARBA00012438"/>
    </source>
</evidence>
<keyword evidence="11" id="KW-0902">Two-component regulatory system</keyword>
<dbReference type="PANTHER" id="PTHR45436:SF5">
    <property type="entry name" value="SENSOR HISTIDINE KINASE TRCS"/>
    <property type="match status" value="1"/>
</dbReference>
<keyword evidence="8 15" id="KW-0418">Kinase</keyword>
<evidence type="ECO:0000256" key="13">
    <source>
        <dbReference type="SAM" id="Phobius"/>
    </source>
</evidence>
<comment type="subcellular location">
    <subcellularLocation>
        <location evidence="2">Membrane</location>
    </subcellularLocation>
</comment>